<dbReference type="EMBL" id="QDKH01000020">
    <property type="protein sequence ID" value="PWC12940.1"/>
    <property type="molecule type" value="Genomic_DNA"/>
</dbReference>
<organism evidence="1 2">
    <name type="scientific">Brenneria corticis</name>
    <dbReference type="NCBI Taxonomy" id="2173106"/>
    <lineage>
        <taxon>Bacteria</taxon>
        <taxon>Pseudomonadati</taxon>
        <taxon>Pseudomonadota</taxon>
        <taxon>Gammaproteobacteria</taxon>
        <taxon>Enterobacterales</taxon>
        <taxon>Pectobacteriaceae</taxon>
        <taxon>Brenneria</taxon>
    </lineage>
</organism>
<dbReference type="Proteomes" id="UP000296159">
    <property type="component" value="Unassembled WGS sequence"/>
</dbReference>
<proteinExistence type="predicted"/>
<keyword evidence="2" id="KW-1185">Reference proteome</keyword>
<evidence type="ECO:0000313" key="2">
    <source>
        <dbReference type="Proteomes" id="UP000296159"/>
    </source>
</evidence>
<comment type="caution">
    <text evidence="1">The sequence shown here is derived from an EMBL/GenBank/DDBJ whole genome shotgun (WGS) entry which is preliminary data.</text>
</comment>
<dbReference type="AlphaFoldDB" id="A0A2U1TU66"/>
<evidence type="ECO:0000313" key="1">
    <source>
        <dbReference type="EMBL" id="PWC12940.1"/>
    </source>
</evidence>
<dbReference type="InterPro" id="IPR017483">
    <property type="entry name" value="CHP03034"/>
</dbReference>
<protein>
    <recommendedName>
        <fullName evidence="3">DUF3289 domain-containing protein</fullName>
    </recommendedName>
</protein>
<name>A0A2U1TU66_9GAMM</name>
<evidence type="ECO:0008006" key="3">
    <source>
        <dbReference type="Google" id="ProtNLM"/>
    </source>
</evidence>
<dbReference type="Pfam" id="PF11692">
    <property type="entry name" value="DUF3289"/>
    <property type="match status" value="1"/>
</dbReference>
<dbReference type="NCBIfam" id="TIGR03034">
    <property type="entry name" value="YPO3983 family protein"/>
    <property type="match status" value="1"/>
</dbReference>
<gene>
    <name evidence="1" type="ORF">DDT56_16035</name>
</gene>
<sequence>MFNEFRALSTFPFSLYGPYRNLIIEMIDHMQNGNGKIFRSPLLNQALKKQITEDTSNGSSLLRIKLAIEANIDKINQIYPTEKAEQITIFIRGGKLPKFDQSEDNFNGMGITVHDTWATHITINSLTISGNAWRAVIHYKTQDHFGLDEEDISKWKFRQWRFFRLWFVLQRYSQFAYRPFITEMEATVEVGGLV</sequence>
<reference evidence="1 2" key="1">
    <citation type="submission" date="2018-04" db="EMBL/GenBank/DDBJ databases">
        <title>Brenneria corticis sp.nov.</title>
        <authorList>
            <person name="Li Y."/>
        </authorList>
    </citation>
    <scope>NUCLEOTIDE SEQUENCE [LARGE SCALE GENOMIC DNA]</scope>
    <source>
        <strain evidence="1 2">CFCC 11842</strain>
    </source>
</reference>
<accession>A0A2U1TU66</accession>